<reference evidence="3 4" key="1">
    <citation type="submission" date="2023-07" db="EMBL/GenBank/DDBJ databases">
        <title>Genomic Encyclopedia of Type Strains, Phase IV (KMG-IV): sequencing the most valuable type-strain genomes for metagenomic binning, comparative biology and taxonomic classification.</title>
        <authorList>
            <person name="Goeker M."/>
        </authorList>
    </citation>
    <scope>NUCLEOTIDE SEQUENCE [LARGE SCALE GENOMIC DNA]</scope>
    <source>
        <strain evidence="3 4">DSM 15448</strain>
    </source>
</reference>
<evidence type="ECO:0008006" key="5">
    <source>
        <dbReference type="Google" id="ProtNLM"/>
    </source>
</evidence>
<feature type="region of interest" description="Disordered" evidence="1">
    <location>
        <begin position="95"/>
        <end position="117"/>
    </location>
</feature>
<organism evidence="3 4">
    <name type="scientific">Alkalibacillus filiformis</name>
    <dbReference type="NCBI Taxonomy" id="200990"/>
    <lineage>
        <taxon>Bacteria</taxon>
        <taxon>Bacillati</taxon>
        <taxon>Bacillota</taxon>
        <taxon>Bacilli</taxon>
        <taxon>Bacillales</taxon>
        <taxon>Bacillaceae</taxon>
        <taxon>Alkalibacillus</taxon>
    </lineage>
</organism>
<dbReference type="PROSITE" id="PS51257">
    <property type="entry name" value="PROKAR_LIPOPROTEIN"/>
    <property type="match status" value="1"/>
</dbReference>
<protein>
    <recommendedName>
        <fullName evidence="5">Lipoprotein</fullName>
    </recommendedName>
</protein>
<evidence type="ECO:0000313" key="3">
    <source>
        <dbReference type="EMBL" id="MDQ0353040.1"/>
    </source>
</evidence>
<evidence type="ECO:0000256" key="2">
    <source>
        <dbReference type="SAM" id="SignalP"/>
    </source>
</evidence>
<feature type="signal peptide" evidence="2">
    <location>
        <begin position="1"/>
        <end position="17"/>
    </location>
</feature>
<dbReference type="Proteomes" id="UP001236723">
    <property type="component" value="Unassembled WGS sequence"/>
</dbReference>
<comment type="caution">
    <text evidence="3">The sequence shown here is derived from an EMBL/GenBank/DDBJ whole genome shotgun (WGS) entry which is preliminary data.</text>
</comment>
<dbReference type="RefSeq" id="WP_307070125.1">
    <property type="nucleotide sequence ID" value="NZ_JAUSUP010000021.1"/>
</dbReference>
<feature type="chain" id="PRO_5047021523" description="Lipoprotein" evidence="2">
    <location>
        <begin position="18"/>
        <end position="147"/>
    </location>
</feature>
<proteinExistence type="predicted"/>
<keyword evidence="4" id="KW-1185">Reference proteome</keyword>
<evidence type="ECO:0000313" key="4">
    <source>
        <dbReference type="Proteomes" id="UP001236723"/>
    </source>
</evidence>
<dbReference type="EMBL" id="JAUSUP010000021">
    <property type="protein sequence ID" value="MDQ0353040.1"/>
    <property type="molecule type" value="Genomic_DNA"/>
</dbReference>
<sequence>MKKLLISSVFIVIVALAGCSNEEVINYEYTFLGEGESWEAEYVYERTEIWDEEEGVKTYTNEDDFEFKLTYKGTEKDFQSIEKLEFSYDAGAKAGRRSTEFNEPPKDSTFTISGGGTGAKVQEDAVIQVEVKWDDFEESFELINHEK</sequence>
<feature type="compositionally biased region" description="Basic and acidic residues" evidence="1">
    <location>
        <begin position="97"/>
        <end position="106"/>
    </location>
</feature>
<name>A0ABU0DX64_9BACI</name>
<gene>
    <name evidence="3" type="ORF">J2R98_002901</name>
</gene>
<keyword evidence="2" id="KW-0732">Signal</keyword>
<accession>A0ABU0DX64</accession>
<evidence type="ECO:0000256" key="1">
    <source>
        <dbReference type="SAM" id="MobiDB-lite"/>
    </source>
</evidence>